<evidence type="ECO:0000313" key="1">
    <source>
        <dbReference type="EMBL" id="EHK96907.1"/>
    </source>
</evidence>
<evidence type="ECO:0000313" key="2">
    <source>
        <dbReference type="Proteomes" id="UP000005446"/>
    </source>
</evidence>
<gene>
    <name evidence="1" type="ORF">M7I_7379</name>
</gene>
<dbReference type="InParanoid" id="H0EX54"/>
<accession>H0EX54</accession>
<dbReference type="Proteomes" id="UP000005446">
    <property type="component" value="Unassembled WGS sequence"/>
</dbReference>
<dbReference type="EMBL" id="AGUE01000216">
    <property type="protein sequence ID" value="EHK96907.1"/>
    <property type="molecule type" value="Genomic_DNA"/>
</dbReference>
<proteinExistence type="predicted"/>
<dbReference type="AlphaFoldDB" id="H0EX54"/>
<organism evidence="1 2">
    <name type="scientific">Glarea lozoyensis (strain ATCC 74030 / MF5533)</name>
    <dbReference type="NCBI Taxonomy" id="1104152"/>
    <lineage>
        <taxon>Eukaryota</taxon>
        <taxon>Fungi</taxon>
        <taxon>Dikarya</taxon>
        <taxon>Ascomycota</taxon>
        <taxon>Pezizomycotina</taxon>
        <taxon>Leotiomycetes</taxon>
        <taxon>Helotiales</taxon>
        <taxon>Helotiaceae</taxon>
        <taxon>Glarea</taxon>
    </lineage>
</organism>
<keyword evidence="2" id="KW-1185">Reference proteome</keyword>
<sequence>MCRNMALIGLRIKPMTTRSSERSQRVMVKQCIK</sequence>
<comment type="caution">
    <text evidence="1">The sequence shown here is derived from an EMBL/GenBank/DDBJ whole genome shotgun (WGS) entry which is preliminary data.</text>
</comment>
<name>H0EX54_GLAL7</name>
<protein>
    <submittedName>
        <fullName evidence="1">Uncharacterized protein</fullName>
    </submittedName>
</protein>
<dbReference type="HOGENOM" id="CLU_3384891_0_0_1"/>
<reference evidence="1 2" key="1">
    <citation type="journal article" date="2012" name="Eukaryot. Cell">
        <title>Genome sequence of the fungus Glarea lozoyensis: the first genome sequence of a species from the Helotiaceae family.</title>
        <authorList>
            <person name="Youssar L."/>
            <person name="Gruening B.A."/>
            <person name="Erxleben A."/>
            <person name="Guenther S."/>
            <person name="Huettel W."/>
        </authorList>
    </citation>
    <scope>NUCLEOTIDE SEQUENCE [LARGE SCALE GENOMIC DNA]</scope>
    <source>
        <strain evidence="2">ATCC 74030 / MF5533</strain>
    </source>
</reference>